<dbReference type="GO" id="GO:0000287">
    <property type="term" value="F:magnesium ion binding"/>
    <property type="evidence" value="ECO:0007669"/>
    <property type="project" value="UniProtKB-UniRule"/>
</dbReference>
<evidence type="ECO:0000259" key="9">
    <source>
        <dbReference type="Pfam" id="PF16582"/>
    </source>
</evidence>
<keyword evidence="5 6" id="KW-0464">Manganese</keyword>
<dbReference type="PANTHER" id="PTHR42916:SF1">
    <property type="entry name" value="PROTEIN PHYLLO, CHLOROPLASTIC"/>
    <property type="match status" value="1"/>
</dbReference>
<reference evidence="10" key="1">
    <citation type="submission" date="2022-10" db="EMBL/GenBank/DDBJ databases">
        <title>Vagococcus sp. isolated from poultry meat.</title>
        <authorList>
            <person name="Johansson P."/>
            <person name="Bjorkroth J."/>
        </authorList>
    </citation>
    <scope>NUCLEOTIDE SEQUENCE</scope>
    <source>
        <strain evidence="10">STAA11</strain>
    </source>
</reference>
<dbReference type="GO" id="GO:0030145">
    <property type="term" value="F:manganese ion binding"/>
    <property type="evidence" value="ECO:0007669"/>
    <property type="project" value="UniProtKB-UniRule"/>
</dbReference>
<dbReference type="PIRSF" id="PIRSF004983">
    <property type="entry name" value="MenD"/>
    <property type="match status" value="1"/>
</dbReference>
<proteinExistence type="inferred from homology"/>
<protein>
    <recommendedName>
        <fullName evidence="6">2-succinyl-5-enolpyruvyl-6-hydroxy-3-cyclohexene-1-carboxylate synthase</fullName>
        <shortName evidence="6">SEPHCHC synthase</shortName>
        <ecNumber evidence="6">2.2.1.9</ecNumber>
    </recommendedName>
    <alternativeName>
        <fullName evidence="6">Menaquinone biosynthesis protein MenD</fullName>
    </alternativeName>
</protein>
<dbReference type="InterPro" id="IPR029061">
    <property type="entry name" value="THDP-binding"/>
</dbReference>
<evidence type="ECO:0000313" key="10">
    <source>
        <dbReference type="EMBL" id="WEG72839.1"/>
    </source>
</evidence>
<dbReference type="InterPro" id="IPR004433">
    <property type="entry name" value="MenaQ_synth_MenD"/>
</dbReference>
<keyword evidence="4 6" id="KW-0786">Thiamine pyrophosphate</keyword>
<evidence type="ECO:0000256" key="3">
    <source>
        <dbReference type="ARBA" id="ARBA00022842"/>
    </source>
</evidence>
<dbReference type="Pfam" id="PF16582">
    <property type="entry name" value="TPP_enzyme_M_2"/>
    <property type="match status" value="1"/>
</dbReference>
<dbReference type="GO" id="GO:0070204">
    <property type="term" value="F:2-succinyl-5-enolpyruvyl-6-hydroxy-3-cyclohexene-1-carboxylic-acid synthase activity"/>
    <property type="evidence" value="ECO:0007669"/>
    <property type="project" value="UniProtKB-UniRule"/>
</dbReference>
<evidence type="ECO:0000313" key="11">
    <source>
        <dbReference type="Proteomes" id="UP001179647"/>
    </source>
</evidence>
<dbReference type="EC" id="2.2.1.9" evidence="6"/>
<dbReference type="Gene3D" id="3.40.50.970">
    <property type="match status" value="2"/>
</dbReference>
<evidence type="ECO:0000259" key="7">
    <source>
        <dbReference type="Pfam" id="PF02775"/>
    </source>
</evidence>
<comment type="similarity">
    <text evidence="6">Belongs to the TPP enzyme family. MenD subfamily.</text>
</comment>
<name>A0AAF0I6N6_9ENTE</name>
<dbReference type="GO" id="GO:0030976">
    <property type="term" value="F:thiamine pyrophosphate binding"/>
    <property type="evidence" value="ECO:0007669"/>
    <property type="project" value="UniProtKB-UniRule"/>
</dbReference>
<evidence type="ECO:0000256" key="5">
    <source>
        <dbReference type="ARBA" id="ARBA00023211"/>
    </source>
</evidence>
<comment type="function">
    <text evidence="6">Catalyzes the thiamine diphosphate-dependent decarboxylation of 2-oxoglutarate and the subsequent addition of the resulting succinic semialdehyde-thiamine pyrophosphate anion to isochorismate to yield 2-succinyl-5-enolpyruvyl-6-hydroxy-3-cyclohexene-1-carboxylate (SEPHCHC).</text>
</comment>
<evidence type="ECO:0000256" key="4">
    <source>
        <dbReference type="ARBA" id="ARBA00023052"/>
    </source>
</evidence>
<keyword evidence="6" id="KW-0474">Menaquinone biosynthesis</keyword>
<dbReference type="InterPro" id="IPR012001">
    <property type="entry name" value="Thiamin_PyroP_enz_TPP-bd_dom"/>
</dbReference>
<comment type="subunit">
    <text evidence="6">Homodimer.</text>
</comment>
<keyword evidence="2 6" id="KW-0479">Metal-binding</keyword>
<feature type="domain" description="Thiamine pyrophosphate enzyme N-terminal TPP-binding" evidence="8">
    <location>
        <begin position="13"/>
        <end position="124"/>
    </location>
</feature>
<dbReference type="CDD" id="cd07037">
    <property type="entry name" value="TPP_PYR_MenD"/>
    <property type="match status" value="1"/>
</dbReference>
<keyword evidence="1 6" id="KW-0808">Transferase</keyword>
<dbReference type="Gene3D" id="3.40.50.1220">
    <property type="entry name" value="TPP-binding domain"/>
    <property type="match status" value="1"/>
</dbReference>
<dbReference type="KEGG" id="vie:OL234_07580"/>
<evidence type="ECO:0000259" key="8">
    <source>
        <dbReference type="Pfam" id="PF02776"/>
    </source>
</evidence>
<dbReference type="CDD" id="cd02009">
    <property type="entry name" value="TPP_SHCHC_synthase"/>
    <property type="match status" value="1"/>
</dbReference>
<evidence type="ECO:0000256" key="6">
    <source>
        <dbReference type="HAMAP-Rule" id="MF_01659"/>
    </source>
</evidence>
<dbReference type="InterPro" id="IPR011766">
    <property type="entry name" value="TPP_enzyme_TPP-bd"/>
</dbReference>
<dbReference type="Proteomes" id="UP001179647">
    <property type="component" value="Chromosome"/>
</dbReference>
<dbReference type="SUPFAM" id="SSF52518">
    <property type="entry name" value="Thiamin diphosphate-binding fold (THDP-binding)"/>
    <property type="match status" value="2"/>
</dbReference>
<keyword evidence="11" id="KW-1185">Reference proteome</keyword>
<evidence type="ECO:0000256" key="1">
    <source>
        <dbReference type="ARBA" id="ARBA00022679"/>
    </source>
</evidence>
<comment type="cofactor">
    <cofactor evidence="6">
        <name>thiamine diphosphate</name>
        <dbReference type="ChEBI" id="CHEBI:58937"/>
    </cofactor>
    <text evidence="6">Binds 1 thiamine pyrophosphate per subunit.</text>
</comment>
<organism evidence="10 11">
    <name type="scientific">Vagococcus intermedius</name>
    <dbReference type="NCBI Taxonomy" id="2991418"/>
    <lineage>
        <taxon>Bacteria</taxon>
        <taxon>Bacillati</taxon>
        <taxon>Bacillota</taxon>
        <taxon>Bacilli</taxon>
        <taxon>Lactobacillales</taxon>
        <taxon>Enterococcaceae</taxon>
        <taxon>Vagococcus</taxon>
    </lineage>
</organism>
<keyword evidence="3 6" id="KW-0460">Magnesium</keyword>
<dbReference type="HAMAP" id="MF_01659">
    <property type="entry name" value="MenD"/>
    <property type="match status" value="1"/>
</dbReference>
<accession>A0AAF0I6N6</accession>
<evidence type="ECO:0000256" key="2">
    <source>
        <dbReference type="ARBA" id="ARBA00022723"/>
    </source>
</evidence>
<dbReference type="Pfam" id="PF02775">
    <property type="entry name" value="TPP_enzyme_C"/>
    <property type="match status" value="1"/>
</dbReference>
<dbReference type="EMBL" id="CP110232">
    <property type="protein sequence ID" value="WEG72839.1"/>
    <property type="molecule type" value="Genomic_DNA"/>
</dbReference>
<feature type="domain" description="Menaquinone biosynthesis protein MenD middle" evidence="9">
    <location>
        <begin position="199"/>
        <end position="399"/>
    </location>
</feature>
<dbReference type="GO" id="GO:0009234">
    <property type="term" value="P:menaquinone biosynthetic process"/>
    <property type="evidence" value="ECO:0007669"/>
    <property type="project" value="UniProtKB-UniRule"/>
</dbReference>
<comment type="catalytic activity">
    <reaction evidence="6">
        <text>isochorismate + 2-oxoglutarate + H(+) = 5-enolpyruvoyl-6-hydroxy-2-succinyl-cyclohex-3-ene-1-carboxylate + CO2</text>
        <dbReference type="Rhea" id="RHEA:25593"/>
        <dbReference type="ChEBI" id="CHEBI:15378"/>
        <dbReference type="ChEBI" id="CHEBI:16526"/>
        <dbReference type="ChEBI" id="CHEBI:16810"/>
        <dbReference type="ChEBI" id="CHEBI:29780"/>
        <dbReference type="ChEBI" id="CHEBI:58818"/>
        <dbReference type="EC" id="2.2.1.9"/>
    </reaction>
</comment>
<dbReference type="InterPro" id="IPR032264">
    <property type="entry name" value="MenD_middle"/>
</dbReference>
<dbReference type="AlphaFoldDB" id="A0AAF0I6N6"/>
<gene>
    <name evidence="6 10" type="primary">menD</name>
    <name evidence="10" type="ORF">OL234_07580</name>
</gene>
<comment type="pathway">
    <text evidence="6">Quinol/quinone metabolism; 1,4-dihydroxy-2-naphthoate biosynthesis; 1,4-dihydroxy-2-naphthoate from chorismate: step 2/7.</text>
</comment>
<dbReference type="NCBIfam" id="TIGR00173">
    <property type="entry name" value="menD"/>
    <property type="match status" value="1"/>
</dbReference>
<dbReference type="Pfam" id="PF02776">
    <property type="entry name" value="TPP_enzyme_N"/>
    <property type="match status" value="1"/>
</dbReference>
<comment type="pathway">
    <text evidence="6">Quinol/quinone metabolism; menaquinone biosynthesis.</text>
</comment>
<dbReference type="RefSeq" id="WP_275468642.1">
    <property type="nucleotide sequence ID" value="NZ_CP110232.1"/>
</dbReference>
<feature type="domain" description="Thiamine pyrophosphate enzyme TPP-binding" evidence="7">
    <location>
        <begin position="424"/>
        <end position="551"/>
    </location>
</feature>
<comment type="cofactor">
    <cofactor evidence="6">
        <name>Mg(2+)</name>
        <dbReference type="ChEBI" id="CHEBI:18420"/>
    </cofactor>
    <cofactor evidence="6">
        <name>Mn(2+)</name>
        <dbReference type="ChEBI" id="CHEBI:29035"/>
    </cofactor>
</comment>
<dbReference type="PANTHER" id="PTHR42916">
    <property type="entry name" value="2-SUCCINYL-5-ENOLPYRUVYL-6-HYDROXY-3-CYCLOHEXENE-1-CARBOXYLATE SYNTHASE"/>
    <property type="match status" value="1"/>
</dbReference>
<sequence>MNWQEAMTKYLIAFIQGLEVAGIKKVVISPGSRSTPLALLLYRHPTIMTVVDVDERSAGFVALGMSKQSKEPVGLVCTSGTAAANYYPAICEAEATNLPLIIMTTDRPPELRDVGAPQAMEQQQLYSSHVKKFMELAVPEASEAMYRYSYWHGMKMTNLASQTPRGPVHLNLPLREPLLPDLELDWKYKQTTQVFETVESFDDAYLRELITTCSTKRGVIIVGGSQTPEMAKDCLSLAEKLGWPIMGDPLTNLANCGKNASVLMRQADLFLAQQPKELVPEVIIRIGVLPVSKNIMLWLKALSKLPTIEWLLVDEEKTWKDQLQCSDMILPVSEKWFVQSLLTADLAETNREWLDQWKRYQLTTTGILENSLLLNSVYSETSASLTLLNKIPENAQLFVANSNAIRFVDRFGKSNQKRYHIFGNRGVNGIDGIISTSAGLSLAKPNKPLFLLVGDLTLFHDMNGLQLMKQFNLPITIVLLNNNGGGIFSFLSQRQLESHDFVPLFGTPLNLDISKVASLYEAEYAKPATLVEFKEVLDLAIAEPKFRLIEVTGQQSEPVALYEAILADLEKAFERASK</sequence>